<dbReference type="InterPro" id="IPR036873">
    <property type="entry name" value="Rhodanese-like_dom_sf"/>
</dbReference>
<name>A0A2D0NGH9_FLAN2</name>
<dbReference type="Gene3D" id="3.40.250.10">
    <property type="entry name" value="Rhodanese-like domain"/>
    <property type="match status" value="1"/>
</dbReference>
<gene>
    <name evidence="2" type="ORF">CRP01_05700</name>
</gene>
<organism evidence="2 3">
    <name type="scientific">Flavilitoribacter nigricans (strain ATCC 23147 / DSM 23189 / NBRC 102662 / NCIMB 1420 / SS-2)</name>
    <name type="common">Lewinella nigricans</name>
    <dbReference type="NCBI Taxonomy" id="1122177"/>
    <lineage>
        <taxon>Bacteria</taxon>
        <taxon>Pseudomonadati</taxon>
        <taxon>Bacteroidota</taxon>
        <taxon>Saprospiria</taxon>
        <taxon>Saprospirales</taxon>
        <taxon>Lewinellaceae</taxon>
        <taxon>Flavilitoribacter</taxon>
    </lineage>
</organism>
<comment type="caution">
    <text evidence="2">The sequence shown here is derived from an EMBL/GenBank/DDBJ whole genome shotgun (WGS) entry which is preliminary data.</text>
</comment>
<dbReference type="CDD" id="cd00158">
    <property type="entry name" value="RHOD"/>
    <property type="match status" value="1"/>
</dbReference>
<feature type="domain" description="Rhodanese" evidence="1">
    <location>
        <begin position="31"/>
        <end position="117"/>
    </location>
</feature>
<keyword evidence="3" id="KW-1185">Reference proteome</keyword>
<proteinExistence type="predicted"/>
<evidence type="ECO:0000313" key="2">
    <source>
        <dbReference type="EMBL" id="PHN07595.1"/>
    </source>
</evidence>
<dbReference type="InterPro" id="IPR050229">
    <property type="entry name" value="GlpE_sulfurtransferase"/>
</dbReference>
<evidence type="ECO:0000313" key="3">
    <source>
        <dbReference type="Proteomes" id="UP000223913"/>
    </source>
</evidence>
<reference evidence="2 3" key="1">
    <citation type="submission" date="2017-10" db="EMBL/GenBank/DDBJ databases">
        <title>The draft genome sequence of Lewinella nigricans NBRC 102662.</title>
        <authorList>
            <person name="Wang K."/>
        </authorList>
    </citation>
    <scope>NUCLEOTIDE SEQUENCE [LARGE SCALE GENOMIC DNA]</scope>
    <source>
        <strain evidence="2 3">NBRC 102662</strain>
    </source>
</reference>
<evidence type="ECO:0000259" key="1">
    <source>
        <dbReference type="PROSITE" id="PS50206"/>
    </source>
</evidence>
<dbReference type="PROSITE" id="PS50206">
    <property type="entry name" value="RHODANESE_3"/>
    <property type="match status" value="1"/>
</dbReference>
<dbReference type="SUPFAM" id="SSF52821">
    <property type="entry name" value="Rhodanese/Cell cycle control phosphatase"/>
    <property type="match status" value="1"/>
</dbReference>
<dbReference type="Pfam" id="PF00581">
    <property type="entry name" value="Rhodanese"/>
    <property type="match status" value="1"/>
</dbReference>
<dbReference type="PANTHER" id="PTHR43031">
    <property type="entry name" value="FAD-DEPENDENT OXIDOREDUCTASE"/>
    <property type="match status" value="1"/>
</dbReference>
<dbReference type="InterPro" id="IPR001763">
    <property type="entry name" value="Rhodanese-like_dom"/>
</dbReference>
<protein>
    <submittedName>
        <fullName evidence="2">Rhodanese</fullName>
    </submittedName>
</protein>
<dbReference type="PANTHER" id="PTHR43031:SF16">
    <property type="entry name" value="OXIDOREDUCTASE"/>
    <property type="match status" value="1"/>
</dbReference>
<dbReference type="EMBL" id="PDUD01000009">
    <property type="protein sequence ID" value="PHN07595.1"/>
    <property type="molecule type" value="Genomic_DNA"/>
</dbReference>
<sequence>MSDACKLRRWDLLKKQLKNFSPKEFQEAIAKWPEAILIDCRTANEYQSGHLEGALNIDYLDYDFLEKMEALDPEKTYLVYCRTGRRSVRTCMLMKNSGIPTAYNLDGGLIALQAMEQVEA</sequence>
<dbReference type="SMART" id="SM00450">
    <property type="entry name" value="RHOD"/>
    <property type="match status" value="1"/>
</dbReference>
<dbReference type="RefSeq" id="WP_099149043.1">
    <property type="nucleotide sequence ID" value="NZ_PDUD01000009.1"/>
</dbReference>
<dbReference type="OrthoDB" id="9808735at2"/>
<dbReference type="Proteomes" id="UP000223913">
    <property type="component" value="Unassembled WGS sequence"/>
</dbReference>
<accession>A0A2D0NGH9</accession>
<dbReference type="AlphaFoldDB" id="A0A2D0NGH9"/>